<dbReference type="eggNOG" id="KOG0533">
    <property type="taxonomic scope" value="Eukaryota"/>
</dbReference>
<feature type="region of interest" description="Disordered" evidence="3">
    <location>
        <begin position="1"/>
        <end position="62"/>
    </location>
</feature>
<dbReference type="Pfam" id="PF13865">
    <property type="entry name" value="FoP_duplication"/>
    <property type="match status" value="1"/>
</dbReference>
<dbReference type="InterPro" id="IPR051229">
    <property type="entry name" value="ALYREF_mRNA_export"/>
</dbReference>
<keyword evidence="6" id="KW-1185">Reference proteome</keyword>
<dbReference type="OrthoDB" id="1049195at2759"/>
<feature type="domain" description="RRM" evidence="4">
    <location>
        <begin position="99"/>
        <end position="176"/>
    </location>
</feature>
<dbReference type="PROSITE" id="PS50102">
    <property type="entry name" value="RRM"/>
    <property type="match status" value="1"/>
</dbReference>
<dbReference type="InterPro" id="IPR000504">
    <property type="entry name" value="RRM_dom"/>
</dbReference>
<dbReference type="GO" id="GO:0006406">
    <property type="term" value="P:mRNA export from nucleus"/>
    <property type="evidence" value="ECO:0007669"/>
    <property type="project" value="TreeGrafter"/>
</dbReference>
<keyword evidence="1 2" id="KW-0694">RNA-binding</keyword>
<dbReference type="Pfam" id="PF00076">
    <property type="entry name" value="RRM_1"/>
    <property type="match status" value="1"/>
</dbReference>
<evidence type="ECO:0000313" key="6">
    <source>
        <dbReference type="Proteomes" id="UP000030687"/>
    </source>
</evidence>
<dbReference type="OMA" id="DIRHFAV"/>
<evidence type="ECO:0000256" key="2">
    <source>
        <dbReference type="PROSITE-ProRule" id="PRU00176"/>
    </source>
</evidence>
<feature type="compositionally biased region" description="Gly residues" evidence="3">
    <location>
        <begin position="234"/>
        <end position="258"/>
    </location>
</feature>
<gene>
    <name evidence="5" type="ORF">CICLE_v10012354mg</name>
</gene>
<feature type="region of interest" description="Disordered" evidence="3">
    <location>
        <begin position="201"/>
        <end position="293"/>
    </location>
</feature>
<accession>V4SXP1</accession>
<feature type="compositionally biased region" description="Basic and acidic residues" evidence="3">
    <location>
        <begin position="11"/>
        <end position="25"/>
    </location>
</feature>
<name>V4SXP1_CITCL</name>
<dbReference type="SMART" id="SM01218">
    <property type="entry name" value="FoP_duplication"/>
    <property type="match status" value="1"/>
</dbReference>
<dbReference type="InParanoid" id="V4SXP1"/>
<dbReference type="Gramene" id="ESR43820">
    <property type="protein sequence ID" value="ESR43820"/>
    <property type="gene ID" value="CICLE_v10012354mg"/>
</dbReference>
<dbReference type="InterPro" id="IPR025715">
    <property type="entry name" value="FoP_C"/>
</dbReference>
<organism evidence="5 6">
    <name type="scientific">Citrus clementina</name>
    <name type="common">Clementine</name>
    <name type="synonym">Citrus deliciosa x Citrus sinensis</name>
    <dbReference type="NCBI Taxonomy" id="85681"/>
    <lineage>
        <taxon>Eukaryota</taxon>
        <taxon>Viridiplantae</taxon>
        <taxon>Streptophyta</taxon>
        <taxon>Embryophyta</taxon>
        <taxon>Tracheophyta</taxon>
        <taxon>Spermatophyta</taxon>
        <taxon>Magnoliopsida</taxon>
        <taxon>eudicotyledons</taxon>
        <taxon>Gunneridae</taxon>
        <taxon>Pentapetalae</taxon>
        <taxon>rosids</taxon>
        <taxon>malvids</taxon>
        <taxon>Sapindales</taxon>
        <taxon>Rutaceae</taxon>
        <taxon>Aurantioideae</taxon>
        <taxon>Citrus</taxon>
    </lineage>
</organism>
<evidence type="ECO:0000259" key="4">
    <source>
        <dbReference type="PROSITE" id="PS50102"/>
    </source>
</evidence>
<dbReference type="STRING" id="85681.V4SXP1"/>
<sequence>MATHVDMSLDDIIKSRKKSERERGQGRVRRGRGRGRGPSGSVSGGRMTGAARRGPLSNARPSSYTIAKSFRRTRNFPWQHDLFEDSLRAAGISGIEVGTKLYVSNLHPGVTNDDIRELFSEIGELKRYAIHFDKNGRPSGSAEVVYARRSDAFAALKRYNNVLLDGKPMKIEVVGTNAEIPLQARVNVTGVNGRRKRTVVMTSGSGNAGGAAAINRGPGSQGRRGGLRRSSQGRGRGQGQGRGRGRGGGGGGGGGGGRGRGRGRGQGKKNPVDKSADDLDKELDNYHAEAMQI</sequence>
<dbReference type="CDD" id="cd12680">
    <property type="entry name" value="RRM_THOC4"/>
    <property type="match status" value="1"/>
</dbReference>
<dbReference type="EMBL" id="KI536861">
    <property type="protein sequence ID" value="ESR43820.1"/>
    <property type="molecule type" value="Genomic_DNA"/>
</dbReference>
<feature type="compositionally biased region" description="Basic and acidic residues" evidence="3">
    <location>
        <begin position="270"/>
        <end position="287"/>
    </location>
</feature>
<dbReference type="Gene3D" id="3.30.70.330">
    <property type="match status" value="1"/>
</dbReference>
<dbReference type="AlphaFoldDB" id="V4SXP1"/>
<evidence type="ECO:0000256" key="1">
    <source>
        <dbReference type="ARBA" id="ARBA00022884"/>
    </source>
</evidence>
<reference evidence="5 6" key="1">
    <citation type="submission" date="2013-10" db="EMBL/GenBank/DDBJ databases">
        <authorList>
            <consortium name="International Citrus Genome Consortium"/>
            <person name="Jenkins J."/>
            <person name="Schmutz J."/>
            <person name="Prochnik S."/>
            <person name="Rokhsar D."/>
            <person name="Gmitter F."/>
            <person name="Ollitrault P."/>
            <person name="Machado M."/>
            <person name="Talon M."/>
            <person name="Wincker P."/>
            <person name="Jaillon O."/>
            <person name="Morgante M."/>
        </authorList>
    </citation>
    <scope>NUCLEOTIDE SEQUENCE</scope>
    <source>
        <strain evidence="6">cv. Clemenules</strain>
    </source>
</reference>
<dbReference type="PANTHER" id="PTHR19965">
    <property type="entry name" value="RNA AND EXPORT FACTOR BINDING PROTEIN"/>
    <property type="match status" value="1"/>
</dbReference>
<dbReference type="SMART" id="SM00360">
    <property type="entry name" value="RRM"/>
    <property type="match status" value="1"/>
</dbReference>
<dbReference type="GO" id="GO:0005634">
    <property type="term" value="C:nucleus"/>
    <property type="evidence" value="ECO:0007669"/>
    <property type="project" value="TreeGrafter"/>
</dbReference>
<dbReference type="InterPro" id="IPR012677">
    <property type="entry name" value="Nucleotide-bd_a/b_plait_sf"/>
</dbReference>
<dbReference type="PANTHER" id="PTHR19965:SF33">
    <property type="entry name" value="THO COMPLEX SUBUNIT 4D"/>
    <property type="match status" value="1"/>
</dbReference>
<dbReference type="SUPFAM" id="SSF54928">
    <property type="entry name" value="RNA-binding domain, RBD"/>
    <property type="match status" value="1"/>
</dbReference>
<feature type="compositionally biased region" description="Gly residues" evidence="3">
    <location>
        <begin position="36"/>
        <end position="47"/>
    </location>
</feature>
<evidence type="ECO:0000256" key="3">
    <source>
        <dbReference type="SAM" id="MobiDB-lite"/>
    </source>
</evidence>
<dbReference type="GO" id="GO:0003729">
    <property type="term" value="F:mRNA binding"/>
    <property type="evidence" value="ECO:0007669"/>
    <property type="project" value="TreeGrafter"/>
</dbReference>
<evidence type="ECO:0000313" key="5">
    <source>
        <dbReference type="EMBL" id="ESR43820.1"/>
    </source>
</evidence>
<feature type="compositionally biased region" description="Basic residues" evidence="3">
    <location>
        <begin position="26"/>
        <end position="35"/>
    </location>
</feature>
<proteinExistence type="predicted"/>
<dbReference type="Proteomes" id="UP000030687">
    <property type="component" value="Unassembled WGS sequence"/>
</dbReference>
<dbReference type="InterPro" id="IPR035979">
    <property type="entry name" value="RBD_domain_sf"/>
</dbReference>
<dbReference type="FunCoup" id="V4SXP1">
    <property type="interactions" value="3065"/>
</dbReference>
<protein>
    <recommendedName>
        <fullName evidence="4">RRM domain-containing protein</fullName>
    </recommendedName>
</protein>